<keyword evidence="1" id="KW-0732">Signal</keyword>
<dbReference type="InterPro" id="IPR021727">
    <property type="entry name" value="DUF3299"/>
</dbReference>
<protein>
    <submittedName>
        <fullName evidence="2">DUF3299 domain-containing protein</fullName>
    </submittedName>
</protein>
<evidence type="ECO:0000313" key="3">
    <source>
        <dbReference type="Proteomes" id="UP001232063"/>
    </source>
</evidence>
<feature type="signal peptide" evidence="1">
    <location>
        <begin position="1"/>
        <end position="22"/>
    </location>
</feature>
<name>A0AAE3R6G8_9BACT</name>
<proteinExistence type="predicted"/>
<gene>
    <name evidence="2" type="ORF">QNI22_16810</name>
</gene>
<reference evidence="2" key="1">
    <citation type="submission" date="2023-05" db="EMBL/GenBank/DDBJ databases">
        <authorList>
            <person name="Zhang X."/>
        </authorList>
    </citation>
    <scope>NUCLEOTIDE SEQUENCE</scope>
    <source>
        <strain evidence="2">BD1B2-1</strain>
    </source>
</reference>
<dbReference type="Proteomes" id="UP001232063">
    <property type="component" value="Unassembled WGS sequence"/>
</dbReference>
<evidence type="ECO:0000256" key="1">
    <source>
        <dbReference type="SAM" id="SignalP"/>
    </source>
</evidence>
<dbReference type="RefSeq" id="WP_314512317.1">
    <property type="nucleotide sequence ID" value="NZ_JASJOU010000005.1"/>
</dbReference>
<sequence>MKRIVFLLFICSVSCLTLQAQTAPKDQASATTVSSADLWKTLMAVEYKNVPDRYYPQPIFSKDLKALAGKRVTLKGFIIPLDEAKKQMNFMLSMVPFSHCFFCGGAGPESVVEVKASTSFDYTAKPVQVSGVLRLNETDENHLFYILEEASPVL</sequence>
<keyword evidence="3" id="KW-1185">Reference proteome</keyword>
<dbReference type="Gene3D" id="2.40.50.870">
    <property type="entry name" value="Protein of unknown function (DUF3299)"/>
    <property type="match status" value="1"/>
</dbReference>
<comment type="caution">
    <text evidence="2">The sequence shown here is derived from an EMBL/GenBank/DDBJ whole genome shotgun (WGS) entry which is preliminary data.</text>
</comment>
<dbReference type="EMBL" id="JASJOU010000005">
    <property type="protein sequence ID" value="MDJ1502329.1"/>
    <property type="molecule type" value="Genomic_DNA"/>
</dbReference>
<dbReference type="AlphaFoldDB" id="A0AAE3R6G8"/>
<dbReference type="Pfam" id="PF11736">
    <property type="entry name" value="DUF3299"/>
    <property type="match status" value="1"/>
</dbReference>
<feature type="chain" id="PRO_5042209913" evidence="1">
    <location>
        <begin position="23"/>
        <end position="154"/>
    </location>
</feature>
<evidence type="ECO:0000313" key="2">
    <source>
        <dbReference type="EMBL" id="MDJ1502329.1"/>
    </source>
</evidence>
<accession>A0AAE3R6G8</accession>
<organism evidence="2 3">
    <name type="scientific">Xanthocytophaga agilis</name>
    <dbReference type="NCBI Taxonomy" id="3048010"/>
    <lineage>
        <taxon>Bacteria</taxon>
        <taxon>Pseudomonadati</taxon>
        <taxon>Bacteroidota</taxon>
        <taxon>Cytophagia</taxon>
        <taxon>Cytophagales</taxon>
        <taxon>Rhodocytophagaceae</taxon>
        <taxon>Xanthocytophaga</taxon>
    </lineage>
</organism>